<dbReference type="HOGENOM" id="CLU_027816_2_1_1"/>
<proteinExistence type="predicted"/>
<feature type="transmembrane region" description="Helical" evidence="1">
    <location>
        <begin position="21"/>
        <end position="47"/>
    </location>
</feature>
<dbReference type="GeneID" id="25292335"/>
<name>A0A0D2IKP9_9EURO</name>
<sequence length="183" mass="19924">MAGVGSRDSSRGHFRATQSGAFATTFVSVTNTVFANARHVAFFGFVWNVKNPSVFPKALIALQITNTGMYFVVTMVVYVSDGDQPALGTQHMSKRTFPAVGSWLATLWVITWIIAESIPNFDDLPALISGLFASCFNPDISGIFWLFLNQGSDAKNWRRICLTIANLLLFAMDAGPCGMGLLC</sequence>
<dbReference type="VEuPathDB" id="FungiDB:Z518_04264"/>
<organism evidence="2 3">
    <name type="scientific">Rhinocladiella mackenziei CBS 650.93</name>
    <dbReference type="NCBI Taxonomy" id="1442369"/>
    <lineage>
        <taxon>Eukaryota</taxon>
        <taxon>Fungi</taxon>
        <taxon>Dikarya</taxon>
        <taxon>Ascomycota</taxon>
        <taxon>Pezizomycotina</taxon>
        <taxon>Eurotiomycetes</taxon>
        <taxon>Chaetothyriomycetidae</taxon>
        <taxon>Chaetothyriales</taxon>
        <taxon>Herpotrichiellaceae</taxon>
        <taxon>Rhinocladiella</taxon>
    </lineage>
</organism>
<evidence type="ECO:0000313" key="2">
    <source>
        <dbReference type="EMBL" id="KIX06289.1"/>
    </source>
</evidence>
<evidence type="ECO:0000313" key="3">
    <source>
        <dbReference type="Proteomes" id="UP000053617"/>
    </source>
</evidence>
<feature type="transmembrane region" description="Helical" evidence="1">
    <location>
        <begin position="124"/>
        <end position="148"/>
    </location>
</feature>
<reference evidence="2 3" key="1">
    <citation type="submission" date="2015-01" db="EMBL/GenBank/DDBJ databases">
        <title>The Genome Sequence of Rhinocladiella mackenzie CBS 650.93.</title>
        <authorList>
            <consortium name="The Broad Institute Genomics Platform"/>
            <person name="Cuomo C."/>
            <person name="de Hoog S."/>
            <person name="Gorbushina A."/>
            <person name="Stielow B."/>
            <person name="Teixiera M."/>
            <person name="Abouelleil A."/>
            <person name="Chapman S.B."/>
            <person name="Priest M."/>
            <person name="Young S.K."/>
            <person name="Wortman J."/>
            <person name="Nusbaum C."/>
            <person name="Birren B."/>
        </authorList>
    </citation>
    <scope>NUCLEOTIDE SEQUENCE [LARGE SCALE GENOMIC DNA]</scope>
    <source>
        <strain evidence="2 3">CBS 650.93</strain>
    </source>
</reference>
<feature type="transmembrane region" description="Helical" evidence="1">
    <location>
        <begin position="59"/>
        <end position="79"/>
    </location>
</feature>
<keyword evidence="1" id="KW-0472">Membrane</keyword>
<gene>
    <name evidence="2" type="ORF">Z518_04264</name>
</gene>
<keyword evidence="1" id="KW-1133">Transmembrane helix</keyword>
<feature type="transmembrane region" description="Helical" evidence="1">
    <location>
        <begin position="100"/>
        <end position="118"/>
    </location>
</feature>
<protein>
    <submittedName>
        <fullName evidence="2">Uncharacterized protein</fullName>
    </submittedName>
</protein>
<dbReference type="EMBL" id="KN847477">
    <property type="protein sequence ID" value="KIX06289.1"/>
    <property type="molecule type" value="Genomic_DNA"/>
</dbReference>
<dbReference type="STRING" id="1442369.A0A0D2IKP9"/>
<dbReference type="Proteomes" id="UP000053617">
    <property type="component" value="Unassembled WGS sequence"/>
</dbReference>
<dbReference type="AlphaFoldDB" id="A0A0D2IKP9"/>
<keyword evidence="1" id="KW-0812">Transmembrane</keyword>
<dbReference type="RefSeq" id="XP_013273425.1">
    <property type="nucleotide sequence ID" value="XM_013417971.1"/>
</dbReference>
<feature type="transmembrane region" description="Helical" evidence="1">
    <location>
        <begin position="160"/>
        <end position="182"/>
    </location>
</feature>
<evidence type="ECO:0000256" key="1">
    <source>
        <dbReference type="SAM" id="Phobius"/>
    </source>
</evidence>
<accession>A0A0D2IKP9</accession>
<keyword evidence="3" id="KW-1185">Reference proteome</keyword>
<dbReference type="OrthoDB" id="294730at2759"/>